<dbReference type="GO" id="GO:0046512">
    <property type="term" value="P:sphingosine biosynthetic process"/>
    <property type="evidence" value="ECO:0007669"/>
    <property type="project" value="TreeGrafter"/>
</dbReference>
<evidence type="ECO:0000256" key="5">
    <source>
        <dbReference type="RuleBase" id="RU366019"/>
    </source>
</evidence>
<organism evidence="8 9">
    <name type="scientific">Tuber magnatum</name>
    <name type="common">white Piedmont truffle</name>
    <dbReference type="NCBI Taxonomy" id="42249"/>
    <lineage>
        <taxon>Eukaryota</taxon>
        <taxon>Fungi</taxon>
        <taxon>Dikarya</taxon>
        <taxon>Ascomycota</taxon>
        <taxon>Pezizomycotina</taxon>
        <taxon>Pezizomycetes</taxon>
        <taxon>Pezizales</taxon>
        <taxon>Tuberaceae</taxon>
        <taxon>Tuber</taxon>
    </lineage>
</organism>
<dbReference type="GO" id="GO:0042759">
    <property type="term" value="P:long-chain fatty acid biosynthetic process"/>
    <property type="evidence" value="ECO:0007669"/>
    <property type="project" value="TreeGrafter"/>
</dbReference>
<dbReference type="FunFam" id="2.60.40.2300:FF:000004">
    <property type="entry name" value="Neutral/alkaline nonlysosomal ceramidase, putative"/>
    <property type="match status" value="1"/>
</dbReference>
<dbReference type="Gene3D" id="2.60.40.2300">
    <property type="entry name" value="Neutral/alkaline non-lysosomal ceramidase, C-terminal domain"/>
    <property type="match status" value="1"/>
</dbReference>
<keyword evidence="9" id="KW-1185">Reference proteome</keyword>
<keyword evidence="5" id="KW-0746">Sphingolipid metabolism</keyword>
<comment type="similarity">
    <text evidence="1 5">Belongs to the neutral ceramidase family.</text>
</comment>
<proteinExistence type="inferred from homology"/>
<evidence type="ECO:0000313" key="8">
    <source>
        <dbReference type="EMBL" id="PWW74492.1"/>
    </source>
</evidence>
<comment type="catalytic activity">
    <reaction evidence="5">
        <text>an N-acylsphing-4-enine + H2O = sphing-4-enine + a fatty acid</text>
        <dbReference type="Rhea" id="RHEA:20856"/>
        <dbReference type="ChEBI" id="CHEBI:15377"/>
        <dbReference type="ChEBI" id="CHEBI:28868"/>
        <dbReference type="ChEBI" id="CHEBI:52639"/>
        <dbReference type="ChEBI" id="CHEBI:57756"/>
        <dbReference type="EC" id="3.5.1.23"/>
    </reaction>
</comment>
<dbReference type="OrthoDB" id="191371at2759"/>
<protein>
    <recommendedName>
        <fullName evidence="5">Neutral ceramidase</fullName>
        <ecNumber evidence="5">3.5.1.23</ecNumber>
    </recommendedName>
</protein>
<keyword evidence="5" id="KW-0443">Lipid metabolism</keyword>
<reference evidence="8 9" key="1">
    <citation type="submission" date="2018-03" db="EMBL/GenBank/DDBJ databases">
        <title>Genomes of Pezizomycetes fungi and the evolution of truffles.</title>
        <authorList>
            <person name="Murat C."/>
            <person name="Payen T."/>
            <person name="Noel B."/>
            <person name="Kuo A."/>
            <person name="Martin F.M."/>
        </authorList>
    </citation>
    <scope>NUCLEOTIDE SEQUENCE [LARGE SCALE GENOMIC DNA]</scope>
    <source>
        <strain evidence="8">091103-1</strain>
    </source>
</reference>
<accession>A0A317SJ85</accession>
<dbReference type="PANTHER" id="PTHR12670">
    <property type="entry name" value="CERAMIDASE"/>
    <property type="match status" value="1"/>
</dbReference>
<evidence type="ECO:0000259" key="6">
    <source>
        <dbReference type="Pfam" id="PF04734"/>
    </source>
</evidence>
<feature type="domain" description="Neutral/alkaline non-lysosomal ceramidase C-terminal" evidence="7">
    <location>
        <begin position="290"/>
        <end position="453"/>
    </location>
</feature>
<dbReference type="EMBL" id="PYWC01000060">
    <property type="protein sequence ID" value="PWW74492.1"/>
    <property type="molecule type" value="Genomic_DNA"/>
</dbReference>
<dbReference type="EC" id="3.5.1.23" evidence="5"/>
<dbReference type="STRING" id="42249.A0A317SJ85"/>
<feature type="domain" description="Neutral/alkaline non-lysosomal ceramidase N-terminal" evidence="6">
    <location>
        <begin position="7"/>
        <end position="285"/>
    </location>
</feature>
<evidence type="ECO:0000256" key="4">
    <source>
        <dbReference type="PIRSR" id="PIRSR606823-2"/>
    </source>
</evidence>
<feature type="binding site" evidence="4">
    <location>
        <position position="215"/>
    </location>
    <ligand>
        <name>Zn(2+)</name>
        <dbReference type="ChEBI" id="CHEBI:29105"/>
    </ligand>
</feature>
<sequence>MLEKDIGGSFVAGFSQANVGDTSPNTEGPICQDTGLPCKYEDSTCGGKAQQCMGRGPAFRISDTESCRIIGKKQYLGAKAIYHNPGKESVAGDGGVVRSFHTFTDFSNYTFQLPNGTTKKTCRAALGFSFAAGTTDGPGAFDFTQNDPDAPSNPFWLLVRNLLKKPSKNQVECHKPKPILLDVGEMDKPYPWAPNIVDIQMFRVGQLAIIISPGEATTMSGRRWKKAVAKELNSAGIISSGDSWIVLGGPANSYTHYIATPEEYAVQRYEGASTLYGQFTLDAYISLCKRYIPYLGATPPSVPIPPGPSPPINTNNSISLIGGVVHDSPRLGKRFGDVLTDVASTPYPSGSSVKVVFVGANPRNNLRLDGTYAAVERNNGGTWNRVRDDTDWDLVYQWKRTEGLSGQSEVTISWTIEQGTPAGQYRIKYYGDSKRPFTGKITAFEGTSGTFNIGSTQTKICLPYFIIRRYLYSIASPKECALTEYYYQGWLGGLFGFL</sequence>
<dbReference type="PANTHER" id="PTHR12670:SF1">
    <property type="entry name" value="NEUTRAL CERAMIDASE"/>
    <property type="match status" value="1"/>
</dbReference>
<evidence type="ECO:0000256" key="1">
    <source>
        <dbReference type="ARBA" id="ARBA00009835"/>
    </source>
</evidence>
<keyword evidence="2 5" id="KW-0378">Hydrolase</keyword>
<dbReference type="Pfam" id="PF04734">
    <property type="entry name" value="Ceramidase_alk"/>
    <property type="match status" value="1"/>
</dbReference>
<feature type="active site" description="Nucleophile" evidence="3">
    <location>
        <position position="23"/>
    </location>
</feature>
<name>A0A317SJ85_9PEZI</name>
<evidence type="ECO:0000256" key="3">
    <source>
        <dbReference type="PIRSR" id="PIRSR606823-1"/>
    </source>
</evidence>
<dbReference type="GO" id="GO:0046872">
    <property type="term" value="F:metal ion binding"/>
    <property type="evidence" value="ECO:0007669"/>
    <property type="project" value="UniProtKB-KW"/>
</dbReference>
<dbReference type="InterPro" id="IPR006823">
    <property type="entry name" value="Ceramidase_alk"/>
</dbReference>
<dbReference type="GO" id="GO:0016020">
    <property type="term" value="C:membrane"/>
    <property type="evidence" value="ECO:0007669"/>
    <property type="project" value="GOC"/>
</dbReference>
<dbReference type="GO" id="GO:0017040">
    <property type="term" value="F:N-acylsphingosine amidohydrolase activity"/>
    <property type="evidence" value="ECO:0007669"/>
    <property type="project" value="UniProtKB-UniRule"/>
</dbReference>
<dbReference type="GO" id="GO:0046514">
    <property type="term" value="P:ceramide catabolic process"/>
    <property type="evidence" value="ECO:0007669"/>
    <property type="project" value="InterPro"/>
</dbReference>
<dbReference type="Pfam" id="PF17048">
    <property type="entry name" value="Ceramidse_alk_C"/>
    <property type="match status" value="1"/>
</dbReference>
<dbReference type="AlphaFoldDB" id="A0A317SJ85"/>
<comment type="cofactor">
    <cofactor evidence="4">
        <name>Zn(2+)</name>
        <dbReference type="ChEBI" id="CHEBI:29105"/>
    </cofactor>
    <text evidence="4">Binds 1 zinc ion per subunit.</text>
</comment>
<dbReference type="GO" id="GO:0005576">
    <property type="term" value="C:extracellular region"/>
    <property type="evidence" value="ECO:0007669"/>
    <property type="project" value="TreeGrafter"/>
</dbReference>
<evidence type="ECO:0000256" key="2">
    <source>
        <dbReference type="ARBA" id="ARBA00022801"/>
    </source>
</evidence>
<evidence type="ECO:0000259" key="7">
    <source>
        <dbReference type="Pfam" id="PF17048"/>
    </source>
</evidence>
<dbReference type="InterPro" id="IPR031331">
    <property type="entry name" value="NEUT/ALK_ceramidase_C"/>
</dbReference>
<comment type="caution">
    <text evidence="8">The sequence shown here is derived from an EMBL/GenBank/DDBJ whole genome shotgun (WGS) entry which is preliminary data.</text>
</comment>
<evidence type="ECO:0000313" key="9">
    <source>
        <dbReference type="Proteomes" id="UP000246991"/>
    </source>
</evidence>
<keyword evidence="4" id="KW-0862">Zinc</keyword>
<keyword evidence="4" id="KW-0479">Metal-binding</keyword>
<gene>
    <name evidence="8" type="ORF">C7212DRAFT_208015</name>
</gene>
<dbReference type="InterPro" id="IPR031329">
    <property type="entry name" value="NEUT/ALK_ceramidase_N"/>
</dbReference>
<dbReference type="Proteomes" id="UP000246991">
    <property type="component" value="Unassembled WGS sequence"/>
</dbReference>
<feature type="binding site" evidence="4">
    <location>
        <position position="257"/>
    </location>
    <ligand>
        <name>Zn(2+)</name>
        <dbReference type="ChEBI" id="CHEBI:29105"/>
    </ligand>
</feature>
<dbReference type="InterPro" id="IPR038445">
    <property type="entry name" value="NCDase_C_sf"/>
</dbReference>